<protein>
    <recommendedName>
        <fullName evidence="1">Cupin type-2 domain-containing protein</fullName>
    </recommendedName>
</protein>
<evidence type="ECO:0000313" key="2">
    <source>
        <dbReference type="EMBL" id="OUY06255.1"/>
    </source>
</evidence>
<evidence type="ECO:0000259" key="1">
    <source>
        <dbReference type="Pfam" id="PF07883"/>
    </source>
</evidence>
<evidence type="ECO:0000313" key="3">
    <source>
        <dbReference type="Proteomes" id="UP000196536"/>
    </source>
</evidence>
<dbReference type="Gene3D" id="2.60.120.10">
    <property type="entry name" value="Jelly Rolls"/>
    <property type="match status" value="1"/>
</dbReference>
<dbReference type="OrthoDB" id="4205621at2"/>
<dbReference type="InterPro" id="IPR011051">
    <property type="entry name" value="RmlC_Cupin_sf"/>
</dbReference>
<gene>
    <name evidence="2" type="ORF">CAP51_13375</name>
</gene>
<feature type="domain" description="Cupin type-2" evidence="1">
    <location>
        <begin position="53"/>
        <end position="122"/>
    </location>
</feature>
<comment type="caution">
    <text evidence="2">The sequence shown here is derived from an EMBL/GenBank/DDBJ whole genome shotgun (WGS) entry which is preliminary data.</text>
</comment>
<dbReference type="Proteomes" id="UP000196536">
    <property type="component" value="Unassembled WGS sequence"/>
</dbReference>
<dbReference type="EMBL" id="NEXX01000005">
    <property type="protein sequence ID" value="OUY06255.1"/>
    <property type="molecule type" value="Genomic_DNA"/>
</dbReference>
<dbReference type="SUPFAM" id="SSF51182">
    <property type="entry name" value="RmlC-like cupins"/>
    <property type="match status" value="1"/>
</dbReference>
<sequence>MMKNWTFLHLFVDEMGISHVNHHATHELNATHFAPPAPPMLVSETIDTQSFIIIELPVGWQGGWHPSPNNQWVICLSGKMGYQAEDGTEFFLDAGSCILTTDTNGNGHNSWNAGSTPIQLAVIQLPSPD</sequence>
<accession>A0A1Z9YVM9</accession>
<reference evidence="2 3" key="1">
    <citation type="submission" date="2017-05" db="EMBL/GenBank/DDBJ databases">
        <title>Acinetobacter populi ANC 5415 (= PBJ7), whole genome shotgun sequencing project.</title>
        <authorList>
            <person name="Nemec A."/>
            <person name="Radolfova-Krizova L."/>
        </authorList>
    </citation>
    <scope>NUCLEOTIDE SEQUENCE [LARGE SCALE GENOMIC DNA]</scope>
    <source>
        <strain evidence="2 3">PBJ7</strain>
    </source>
</reference>
<keyword evidence="3" id="KW-1185">Reference proteome</keyword>
<dbReference type="InterPro" id="IPR013096">
    <property type="entry name" value="Cupin_2"/>
</dbReference>
<dbReference type="InterPro" id="IPR014710">
    <property type="entry name" value="RmlC-like_jellyroll"/>
</dbReference>
<proteinExistence type="predicted"/>
<name>A0A1Z9YVM9_9GAMM</name>
<dbReference type="AlphaFoldDB" id="A0A1Z9YVM9"/>
<dbReference type="Pfam" id="PF07883">
    <property type="entry name" value="Cupin_2"/>
    <property type="match status" value="1"/>
</dbReference>
<organism evidence="2 3">
    <name type="scientific">Acinetobacter populi</name>
    <dbReference type="NCBI Taxonomy" id="1582270"/>
    <lineage>
        <taxon>Bacteria</taxon>
        <taxon>Pseudomonadati</taxon>
        <taxon>Pseudomonadota</taxon>
        <taxon>Gammaproteobacteria</taxon>
        <taxon>Moraxellales</taxon>
        <taxon>Moraxellaceae</taxon>
        <taxon>Acinetobacter</taxon>
    </lineage>
</organism>